<name>A0A3D9IT41_9BACL</name>
<comment type="caution">
    <text evidence="1">The sequence shown here is derived from an EMBL/GenBank/DDBJ whole genome shotgun (WGS) entry which is preliminary data.</text>
</comment>
<reference evidence="1 2" key="1">
    <citation type="submission" date="2018-07" db="EMBL/GenBank/DDBJ databases">
        <title>Genomic Encyclopedia of Type Strains, Phase III (KMG-III): the genomes of soil and plant-associated and newly described type strains.</title>
        <authorList>
            <person name="Whitman W."/>
        </authorList>
    </citation>
    <scope>NUCLEOTIDE SEQUENCE [LARGE SCALE GENOMIC DNA]</scope>
    <source>
        <strain evidence="1 2">CECT 7287</strain>
    </source>
</reference>
<evidence type="ECO:0000313" key="1">
    <source>
        <dbReference type="EMBL" id="RED64276.1"/>
    </source>
</evidence>
<accession>A0A3D9IT41</accession>
<keyword evidence="2" id="KW-1185">Reference proteome</keyword>
<dbReference type="Proteomes" id="UP000256977">
    <property type="component" value="Unassembled WGS sequence"/>
</dbReference>
<protein>
    <submittedName>
        <fullName evidence="1">Uncharacterized protein</fullName>
    </submittedName>
</protein>
<organism evidence="1 2">
    <name type="scientific">Cohnella phaseoli</name>
    <dbReference type="NCBI Taxonomy" id="456490"/>
    <lineage>
        <taxon>Bacteria</taxon>
        <taxon>Bacillati</taxon>
        <taxon>Bacillota</taxon>
        <taxon>Bacilli</taxon>
        <taxon>Bacillales</taxon>
        <taxon>Paenibacillaceae</taxon>
        <taxon>Cohnella</taxon>
    </lineage>
</organism>
<dbReference type="AlphaFoldDB" id="A0A3D9IT41"/>
<proteinExistence type="predicted"/>
<evidence type="ECO:0000313" key="2">
    <source>
        <dbReference type="Proteomes" id="UP000256977"/>
    </source>
</evidence>
<dbReference type="EMBL" id="QRDZ01000024">
    <property type="protein sequence ID" value="RED64276.1"/>
    <property type="molecule type" value="Genomic_DNA"/>
</dbReference>
<gene>
    <name evidence="1" type="ORF">DFP98_12489</name>
</gene>
<sequence length="35" mass="4084">MSHLFCIRAKVKENLLEECKADSFREATDKEDVNL</sequence>